<dbReference type="PANTHER" id="PTHR43591">
    <property type="entry name" value="METHYLTRANSFERASE"/>
    <property type="match status" value="1"/>
</dbReference>
<evidence type="ECO:0000313" key="2">
    <source>
        <dbReference type="EMBL" id="HHS28921.1"/>
    </source>
</evidence>
<accession>A0A7V6A2T3</accession>
<dbReference type="Gene3D" id="3.40.50.150">
    <property type="entry name" value="Vaccinia Virus protein VP39"/>
    <property type="match status" value="1"/>
</dbReference>
<dbReference type="CDD" id="cd02440">
    <property type="entry name" value="AdoMet_MTases"/>
    <property type="match status" value="1"/>
</dbReference>
<dbReference type="Pfam" id="PF08241">
    <property type="entry name" value="Methyltransf_11"/>
    <property type="match status" value="1"/>
</dbReference>
<feature type="domain" description="Methyltransferase type 11" evidence="1">
    <location>
        <begin position="41"/>
        <end position="138"/>
    </location>
</feature>
<dbReference type="AlphaFoldDB" id="A0A7V6A2T3"/>
<dbReference type="SUPFAM" id="SSF53335">
    <property type="entry name" value="S-adenosyl-L-methionine-dependent methyltransferases"/>
    <property type="match status" value="1"/>
</dbReference>
<sequence>MKANRLEQIIVNSPVRLLIQEKIILRWLKSKVKLPPGGTFLEIGCGRGAGACLLLREFLPDAVHAMDLDEGMINRAKGYVRAVQREHVHLYVGDALYLPYRAGAVDAVFGFGVLHHLPDWRAGIREIARVLKSGGVYFLEEFYPPFYLNPLVRRLVTHPEEDRFYSADLRQALAEAGLPIEDAREVKALGLLAVCRKQ</sequence>
<protein>
    <submittedName>
        <fullName evidence="2">Class I SAM-dependent methyltransferase</fullName>
    </submittedName>
</protein>
<dbReference type="GO" id="GO:0008757">
    <property type="term" value="F:S-adenosylmethionine-dependent methyltransferase activity"/>
    <property type="evidence" value="ECO:0007669"/>
    <property type="project" value="InterPro"/>
</dbReference>
<proteinExistence type="predicted"/>
<comment type="caution">
    <text evidence="2">The sequence shown here is derived from an EMBL/GenBank/DDBJ whole genome shotgun (WGS) entry which is preliminary data.</text>
</comment>
<dbReference type="GO" id="GO:0032259">
    <property type="term" value="P:methylation"/>
    <property type="evidence" value="ECO:0007669"/>
    <property type="project" value="UniProtKB-KW"/>
</dbReference>
<dbReference type="InterPro" id="IPR029063">
    <property type="entry name" value="SAM-dependent_MTases_sf"/>
</dbReference>
<evidence type="ECO:0000259" key="1">
    <source>
        <dbReference type="Pfam" id="PF08241"/>
    </source>
</evidence>
<keyword evidence="2" id="KW-0489">Methyltransferase</keyword>
<gene>
    <name evidence="2" type="ORF">ENV52_04385</name>
</gene>
<keyword evidence="2" id="KW-0808">Transferase</keyword>
<name>A0A7V6A2T3_9BACT</name>
<dbReference type="EMBL" id="DTGR01000067">
    <property type="protein sequence ID" value="HHS28921.1"/>
    <property type="molecule type" value="Genomic_DNA"/>
</dbReference>
<dbReference type="InterPro" id="IPR013216">
    <property type="entry name" value="Methyltransf_11"/>
</dbReference>
<organism evidence="2">
    <name type="scientific">Desulfobacca acetoxidans</name>
    <dbReference type="NCBI Taxonomy" id="60893"/>
    <lineage>
        <taxon>Bacteria</taxon>
        <taxon>Pseudomonadati</taxon>
        <taxon>Thermodesulfobacteriota</taxon>
        <taxon>Desulfobaccia</taxon>
        <taxon>Desulfobaccales</taxon>
        <taxon>Desulfobaccaceae</taxon>
        <taxon>Desulfobacca</taxon>
    </lineage>
</organism>
<reference evidence="2" key="1">
    <citation type="journal article" date="2020" name="mSystems">
        <title>Genome- and Community-Level Interaction Insights into Carbon Utilization and Element Cycling Functions of Hydrothermarchaeota in Hydrothermal Sediment.</title>
        <authorList>
            <person name="Zhou Z."/>
            <person name="Liu Y."/>
            <person name="Xu W."/>
            <person name="Pan J."/>
            <person name="Luo Z.H."/>
            <person name="Li M."/>
        </authorList>
    </citation>
    <scope>NUCLEOTIDE SEQUENCE [LARGE SCALE GENOMIC DNA]</scope>
    <source>
        <strain evidence="2">SpSt-767</strain>
    </source>
</reference>